<name>A0A239DVD7_9FIRM</name>
<evidence type="ECO:0008006" key="4">
    <source>
        <dbReference type="Google" id="ProtNLM"/>
    </source>
</evidence>
<sequence>MRRKRFKTMKIRKNYNYTLIILFLIVIPLVAIFLGSRITERIVMPALYSDLPLEEDVLEEIINSDDLNNESSDKEEALNQESEVNNSVLEEQATSDLLPLSVFMIQIASVSDTANIESFVEELNEKKLPHLIYKIDNAYKVYILGLTNRMFVETQLPYAREYYPDAYISEIHLPAKKISYDKSKEETSESIIKDLNSLIEIMDKQAKEWYNFINKRSELDTYKELLIQQQTLVGQLLEKVKDENIPEGLPKSENVEKMIHHQESNIKHSLELLEDEENIYRLHSLFLDNLFRMLETIK</sequence>
<dbReference type="OrthoDB" id="1750330at2"/>
<accession>A0A239DVD7</accession>
<evidence type="ECO:0000313" key="2">
    <source>
        <dbReference type="EMBL" id="SNS35712.1"/>
    </source>
</evidence>
<dbReference type="Proteomes" id="UP000198304">
    <property type="component" value="Unassembled WGS sequence"/>
</dbReference>
<dbReference type="EMBL" id="FZOJ01000008">
    <property type="protein sequence ID" value="SNS35712.1"/>
    <property type="molecule type" value="Genomic_DNA"/>
</dbReference>
<keyword evidence="3" id="KW-1185">Reference proteome</keyword>
<gene>
    <name evidence="2" type="ORF">SAMN05446037_1008132</name>
</gene>
<evidence type="ECO:0000256" key="1">
    <source>
        <dbReference type="SAM" id="MobiDB-lite"/>
    </source>
</evidence>
<evidence type="ECO:0000313" key="3">
    <source>
        <dbReference type="Proteomes" id="UP000198304"/>
    </source>
</evidence>
<dbReference type="RefSeq" id="WP_089282805.1">
    <property type="nucleotide sequence ID" value="NZ_FZOJ01000008.1"/>
</dbReference>
<reference evidence="2 3" key="1">
    <citation type="submission" date="2017-06" db="EMBL/GenBank/DDBJ databases">
        <authorList>
            <person name="Kim H.J."/>
            <person name="Triplett B.A."/>
        </authorList>
    </citation>
    <scope>NUCLEOTIDE SEQUENCE [LARGE SCALE GENOMIC DNA]</scope>
    <source>
        <strain evidence="2 3">SCA</strain>
    </source>
</reference>
<feature type="region of interest" description="Disordered" evidence="1">
    <location>
        <begin position="64"/>
        <end position="83"/>
    </location>
</feature>
<organism evidence="2 3">
    <name type="scientific">Anaerovirgula multivorans</name>
    <dbReference type="NCBI Taxonomy" id="312168"/>
    <lineage>
        <taxon>Bacteria</taxon>
        <taxon>Bacillati</taxon>
        <taxon>Bacillota</taxon>
        <taxon>Clostridia</taxon>
        <taxon>Peptostreptococcales</taxon>
        <taxon>Natronincolaceae</taxon>
        <taxon>Anaerovirgula</taxon>
    </lineage>
</organism>
<proteinExistence type="predicted"/>
<protein>
    <recommendedName>
        <fullName evidence="4">SPOR domain-containing protein</fullName>
    </recommendedName>
</protein>
<dbReference type="AlphaFoldDB" id="A0A239DVD7"/>